<dbReference type="CDD" id="cd00866">
    <property type="entry name" value="PEBP_euk"/>
    <property type="match status" value="1"/>
</dbReference>
<dbReference type="Proteomes" id="UP001066276">
    <property type="component" value="Chromosome 11"/>
</dbReference>
<dbReference type="AlphaFoldDB" id="A0AAV7LNZ3"/>
<protein>
    <recommendedName>
        <fullName evidence="3">Phosphatidylethanolamine-binding protein 1</fullName>
    </recommendedName>
</protein>
<sequence length="217" mass="24016">MFTSAQPESAFSLFAARVDSSAYLALLALSMPVDLSGWTGPLCLTDVDEKPKHPLRVRYGSVEVDHLGKELTPTQVKNIPTVFDWPGVDKSKLYTIILTDPDVPSREDPKLGQWHHCIIVNVKGNDLGSGCVQTEYVGSAPGKGTGLHRYLWLVYEQHGQIKCEEPVLGNRSVEHRAEFCASSFRKKYNLGAPVAGTCYLAQYDDYVPEVYEQLGAK</sequence>
<comment type="caution">
    <text evidence="1">The sequence shown here is derived from an EMBL/GenBank/DDBJ whole genome shotgun (WGS) entry which is preliminary data.</text>
</comment>
<dbReference type="SUPFAM" id="SSF49777">
    <property type="entry name" value="PEBP-like"/>
    <property type="match status" value="1"/>
</dbReference>
<gene>
    <name evidence="1" type="ORF">NDU88_005229</name>
</gene>
<dbReference type="InterPro" id="IPR036610">
    <property type="entry name" value="PEBP-like_sf"/>
</dbReference>
<reference evidence="1" key="1">
    <citation type="journal article" date="2022" name="bioRxiv">
        <title>Sequencing and chromosome-scale assembly of the giantPleurodeles waltlgenome.</title>
        <authorList>
            <person name="Brown T."/>
            <person name="Elewa A."/>
            <person name="Iarovenko S."/>
            <person name="Subramanian E."/>
            <person name="Araus A.J."/>
            <person name="Petzold A."/>
            <person name="Susuki M."/>
            <person name="Suzuki K.-i.T."/>
            <person name="Hayashi T."/>
            <person name="Toyoda A."/>
            <person name="Oliveira C."/>
            <person name="Osipova E."/>
            <person name="Leigh N.D."/>
            <person name="Simon A."/>
            <person name="Yun M.H."/>
        </authorList>
    </citation>
    <scope>NUCLEOTIDE SEQUENCE</scope>
    <source>
        <strain evidence="1">20211129_DDA</strain>
        <tissue evidence="1">Liver</tissue>
    </source>
</reference>
<dbReference type="InterPro" id="IPR008914">
    <property type="entry name" value="PEBP"/>
</dbReference>
<name>A0AAV7LNZ3_PLEWA</name>
<evidence type="ECO:0008006" key="3">
    <source>
        <dbReference type="Google" id="ProtNLM"/>
    </source>
</evidence>
<dbReference type="PANTHER" id="PTHR11362:SF147">
    <property type="entry name" value="PHOSPHATIDYLETHANOLAMINE BINDING PROTEIN"/>
    <property type="match status" value="1"/>
</dbReference>
<dbReference type="Gene3D" id="3.90.280.10">
    <property type="entry name" value="PEBP-like"/>
    <property type="match status" value="1"/>
</dbReference>
<organism evidence="1 2">
    <name type="scientific">Pleurodeles waltl</name>
    <name type="common">Iberian ribbed newt</name>
    <dbReference type="NCBI Taxonomy" id="8319"/>
    <lineage>
        <taxon>Eukaryota</taxon>
        <taxon>Metazoa</taxon>
        <taxon>Chordata</taxon>
        <taxon>Craniata</taxon>
        <taxon>Vertebrata</taxon>
        <taxon>Euteleostomi</taxon>
        <taxon>Amphibia</taxon>
        <taxon>Batrachia</taxon>
        <taxon>Caudata</taxon>
        <taxon>Salamandroidea</taxon>
        <taxon>Salamandridae</taxon>
        <taxon>Pleurodelinae</taxon>
        <taxon>Pleurodeles</taxon>
    </lineage>
</organism>
<dbReference type="GO" id="GO:0043409">
    <property type="term" value="P:negative regulation of MAPK cascade"/>
    <property type="evidence" value="ECO:0007669"/>
    <property type="project" value="TreeGrafter"/>
</dbReference>
<keyword evidence="2" id="KW-1185">Reference proteome</keyword>
<accession>A0AAV7LNZ3</accession>
<dbReference type="EMBL" id="JANPWB010000015">
    <property type="protein sequence ID" value="KAJ1092117.1"/>
    <property type="molecule type" value="Genomic_DNA"/>
</dbReference>
<proteinExistence type="predicted"/>
<dbReference type="Pfam" id="PF01161">
    <property type="entry name" value="PBP"/>
    <property type="match status" value="1"/>
</dbReference>
<dbReference type="PANTHER" id="PTHR11362">
    <property type="entry name" value="PHOSPHATIDYLETHANOLAMINE-BINDING PROTEIN"/>
    <property type="match status" value="1"/>
</dbReference>
<evidence type="ECO:0000313" key="2">
    <source>
        <dbReference type="Proteomes" id="UP001066276"/>
    </source>
</evidence>
<evidence type="ECO:0000313" key="1">
    <source>
        <dbReference type="EMBL" id="KAJ1092117.1"/>
    </source>
</evidence>
<dbReference type="InterPro" id="IPR035810">
    <property type="entry name" value="PEBP_euk"/>
</dbReference>